<reference evidence="1" key="3">
    <citation type="submission" date="2020-09" db="EMBL/GenBank/DDBJ databases">
        <authorList>
            <person name="Sun Q."/>
            <person name="Zhou Y."/>
        </authorList>
    </citation>
    <scope>NUCLEOTIDE SEQUENCE</scope>
    <source>
        <strain evidence="1">CGMCC 1.14984</strain>
    </source>
</reference>
<reference evidence="2 4" key="2">
    <citation type="submission" date="2020-02" db="EMBL/GenBank/DDBJ databases">
        <title>Genome sequence of Parvularcula flava strain NH6-79.</title>
        <authorList>
            <person name="Abdul Karim M.H."/>
            <person name="Lam M.Q."/>
            <person name="Chen S.J."/>
            <person name="Yahya A."/>
            <person name="Shahir S."/>
            <person name="Shamsir M.S."/>
            <person name="Chong C.S."/>
        </authorList>
    </citation>
    <scope>NUCLEOTIDE SEQUENCE [LARGE SCALE GENOMIC DNA]</scope>
    <source>
        <strain evidence="2 4">NH6-79</strain>
    </source>
</reference>
<proteinExistence type="predicted"/>
<reference evidence="1" key="1">
    <citation type="journal article" date="2014" name="Int. J. Syst. Evol. Microbiol.">
        <title>Complete genome sequence of Corynebacterium casei LMG S-19264T (=DSM 44701T), isolated from a smear-ripened cheese.</title>
        <authorList>
            <consortium name="US DOE Joint Genome Institute (JGI-PGF)"/>
            <person name="Walter F."/>
            <person name="Albersmeier A."/>
            <person name="Kalinowski J."/>
            <person name="Ruckert C."/>
        </authorList>
    </citation>
    <scope>NUCLEOTIDE SEQUENCE</scope>
    <source>
        <strain evidence="1">CGMCC 1.14984</strain>
    </source>
</reference>
<keyword evidence="4" id="KW-1185">Reference proteome</keyword>
<dbReference type="AlphaFoldDB" id="A0A8J3A0H2"/>
<protein>
    <submittedName>
        <fullName evidence="2">TIGR02444 family protein</fullName>
    </submittedName>
</protein>
<dbReference type="EMBL" id="VCJR02000001">
    <property type="protein sequence ID" value="NHK26734.1"/>
    <property type="molecule type" value="Genomic_DNA"/>
</dbReference>
<evidence type="ECO:0000313" key="2">
    <source>
        <dbReference type="EMBL" id="NHK26734.1"/>
    </source>
</evidence>
<name>A0A8J3A0H2_9PROT</name>
<comment type="caution">
    <text evidence="1">The sequence shown here is derived from an EMBL/GenBank/DDBJ whole genome shotgun (WGS) entry which is preliminary data.</text>
</comment>
<evidence type="ECO:0000313" key="1">
    <source>
        <dbReference type="EMBL" id="GGH93255.1"/>
    </source>
</evidence>
<gene>
    <name evidence="2" type="ORF">FF098_002280</name>
    <name evidence="1" type="ORF">GCM10011355_04660</name>
</gene>
<dbReference type="EMBL" id="BMGZ01000001">
    <property type="protein sequence ID" value="GGH93255.1"/>
    <property type="molecule type" value="Genomic_DNA"/>
</dbReference>
<accession>A0A8J3A0H2</accession>
<dbReference type="Proteomes" id="UP000818603">
    <property type="component" value="Unassembled WGS sequence"/>
</dbReference>
<dbReference type="RefSeq" id="WP_155136794.1">
    <property type="nucleotide sequence ID" value="NZ_BMGZ01000001.1"/>
</dbReference>
<evidence type="ECO:0000313" key="3">
    <source>
        <dbReference type="Proteomes" id="UP000621856"/>
    </source>
</evidence>
<dbReference type="NCBIfam" id="TIGR02444">
    <property type="entry name" value="TIGR02444 family protein"/>
    <property type="match status" value="1"/>
</dbReference>
<dbReference type="Pfam" id="PF09523">
    <property type="entry name" value="DUF2390"/>
    <property type="match status" value="1"/>
</dbReference>
<evidence type="ECO:0000313" key="4">
    <source>
        <dbReference type="Proteomes" id="UP000818603"/>
    </source>
</evidence>
<organism evidence="1 3">
    <name type="scientific">Aquisalinus luteolus</name>
    <dbReference type="NCBI Taxonomy" id="1566827"/>
    <lineage>
        <taxon>Bacteria</taxon>
        <taxon>Pseudomonadati</taxon>
        <taxon>Pseudomonadota</taxon>
        <taxon>Alphaproteobacteria</taxon>
        <taxon>Parvularculales</taxon>
        <taxon>Parvularculaceae</taxon>
        <taxon>Aquisalinus</taxon>
    </lineage>
</organism>
<dbReference type="Proteomes" id="UP000621856">
    <property type="component" value="Unassembled WGS sequence"/>
</dbReference>
<sequence length="186" mass="20881">MTDVETDRTPAQIPTFWDWSMEAYGRPGAAERLLRMQDDHDLDVNLVLWCLWAGTHFPPISDKETLSLFRQTAEWAKRVTIPLRGVRRWLKGRDLPASTEAVNTLRNEIKSQELAGERISQEMLEGMTRLAAGDGAPTPDGADSLFGLYLEHARSLENGAEVSEDSLGEKPESLFREVTKIIAAEE</sequence>
<dbReference type="InterPro" id="IPR012659">
    <property type="entry name" value="CHP02444"/>
</dbReference>